<keyword evidence="8 14" id="KW-0169">Cobalamin biosynthesis</keyword>
<dbReference type="PIRSF" id="PIRSF006135">
    <property type="entry name" value="CobU"/>
    <property type="match status" value="1"/>
</dbReference>
<dbReference type="UniPathway" id="UPA00148">
    <property type="reaction ID" value="UER00236"/>
</dbReference>
<evidence type="ECO:0000256" key="4">
    <source>
        <dbReference type="ARBA" id="ARBA00003889"/>
    </source>
</evidence>
<comment type="catalytic activity">
    <reaction evidence="3">
        <text>adenosylcob(III)inamide + GTP = adenosylcob(III)inamide phosphate + GDP + H(+)</text>
        <dbReference type="Rhea" id="RHEA:15765"/>
        <dbReference type="ChEBI" id="CHEBI:2480"/>
        <dbReference type="ChEBI" id="CHEBI:15378"/>
        <dbReference type="ChEBI" id="CHEBI:37565"/>
        <dbReference type="ChEBI" id="CHEBI:58189"/>
        <dbReference type="ChEBI" id="CHEBI:58502"/>
        <dbReference type="EC" id="2.7.1.156"/>
    </reaction>
</comment>
<reference evidence="17" key="1">
    <citation type="journal article" date="2014" name="Int. J. Syst. Evol. Microbiol.">
        <title>Complete genome sequence of Corynebacterium casei LMG S-19264T (=DSM 44701T), isolated from a smear-ripened cheese.</title>
        <authorList>
            <consortium name="US DOE Joint Genome Institute (JGI-PGF)"/>
            <person name="Walter F."/>
            <person name="Albersmeier A."/>
            <person name="Kalinowski J."/>
            <person name="Ruckert C."/>
        </authorList>
    </citation>
    <scope>NUCLEOTIDE SEQUENCE</scope>
    <source>
        <strain evidence="17">KCTC 42097</strain>
    </source>
</reference>
<comment type="similarity">
    <text evidence="7 14">Belongs to the CobU/CobP family.</text>
</comment>
<proteinExistence type="inferred from homology"/>
<dbReference type="InterPro" id="IPR003203">
    <property type="entry name" value="CobU/CobP"/>
</dbReference>
<dbReference type="NCBIfam" id="NF004469">
    <property type="entry name" value="PRK05800.1"/>
    <property type="match status" value="1"/>
</dbReference>
<keyword evidence="13 14" id="KW-0342">GTP-binding</keyword>
<keyword evidence="11 14" id="KW-0418">Kinase</keyword>
<evidence type="ECO:0000256" key="7">
    <source>
        <dbReference type="ARBA" id="ARBA00007490"/>
    </source>
</evidence>
<dbReference type="PANTHER" id="PTHR34848:SF1">
    <property type="entry name" value="BIFUNCTIONAL ADENOSYLCOBALAMIN BIOSYNTHESIS PROTEIN COBU"/>
    <property type="match status" value="1"/>
</dbReference>
<comment type="function">
    <text evidence="4 14">Catalyzes ATP-dependent phosphorylation of adenosylcobinamide and addition of GMP to adenosylcobinamide phosphate.</text>
</comment>
<feature type="binding site" evidence="16">
    <location>
        <begin position="35"/>
        <end position="37"/>
    </location>
    <ligand>
        <name>GTP</name>
        <dbReference type="ChEBI" id="CHEBI:37565"/>
    </ligand>
</feature>
<evidence type="ECO:0000256" key="10">
    <source>
        <dbReference type="ARBA" id="ARBA00022741"/>
    </source>
</evidence>
<keyword evidence="18" id="KW-1185">Reference proteome</keyword>
<dbReference type="GO" id="GO:0009236">
    <property type="term" value="P:cobalamin biosynthetic process"/>
    <property type="evidence" value="ECO:0007669"/>
    <property type="project" value="UniProtKB-UniRule"/>
</dbReference>
<comment type="catalytic activity">
    <reaction evidence="1 14">
        <text>adenosylcob(III)inamide + ATP = adenosylcob(III)inamide phosphate + ADP + H(+)</text>
        <dbReference type="Rhea" id="RHEA:15769"/>
        <dbReference type="ChEBI" id="CHEBI:2480"/>
        <dbReference type="ChEBI" id="CHEBI:15378"/>
        <dbReference type="ChEBI" id="CHEBI:30616"/>
        <dbReference type="ChEBI" id="CHEBI:58502"/>
        <dbReference type="ChEBI" id="CHEBI:456216"/>
        <dbReference type="EC" id="2.7.1.156"/>
    </reaction>
</comment>
<dbReference type="GO" id="GO:0005525">
    <property type="term" value="F:GTP binding"/>
    <property type="evidence" value="ECO:0007669"/>
    <property type="project" value="UniProtKB-UniRule"/>
</dbReference>
<evidence type="ECO:0000256" key="13">
    <source>
        <dbReference type="ARBA" id="ARBA00023134"/>
    </source>
</evidence>
<evidence type="ECO:0000256" key="9">
    <source>
        <dbReference type="ARBA" id="ARBA00022679"/>
    </source>
</evidence>
<evidence type="ECO:0000256" key="11">
    <source>
        <dbReference type="ARBA" id="ARBA00022777"/>
    </source>
</evidence>
<evidence type="ECO:0000256" key="2">
    <source>
        <dbReference type="ARBA" id="ARBA00000711"/>
    </source>
</evidence>
<evidence type="ECO:0000256" key="1">
    <source>
        <dbReference type="ARBA" id="ARBA00000312"/>
    </source>
</evidence>
<evidence type="ECO:0000256" key="8">
    <source>
        <dbReference type="ARBA" id="ARBA00022573"/>
    </source>
</evidence>
<evidence type="ECO:0000256" key="15">
    <source>
        <dbReference type="PIRSR" id="PIRSR006135-1"/>
    </source>
</evidence>
<dbReference type="InterPro" id="IPR027417">
    <property type="entry name" value="P-loop_NTPase"/>
</dbReference>
<dbReference type="CDD" id="cd00544">
    <property type="entry name" value="CobU"/>
    <property type="match status" value="1"/>
</dbReference>
<keyword evidence="10 14" id="KW-0547">Nucleotide-binding</keyword>
<dbReference type="Pfam" id="PF02283">
    <property type="entry name" value="CobU"/>
    <property type="match status" value="1"/>
</dbReference>
<dbReference type="AlphaFoldDB" id="A0A8J3DQY3"/>
<keyword evidence="9 14" id="KW-0808">Transferase</keyword>
<feature type="binding site" evidence="16">
    <location>
        <begin position="52"/>
        <end position="55"/>
    </location>
    <ligand>
        <name>GTP</name>
        <dbReference type="ChEBI" id="CHEBI:37565"/>
    </ligand>
</feature>
<feature type="binding site" evidence="16">
    <location>
        <position position="85"/>
    </location>
    <ligand>
        <name>GTP</name>
        <dbReference type="ChEBI" id="CHEBI:37565"/>
    </ligand>
</feature>
<dbReference type="PANTHER" id="PTHR34848">
    <property type="match status" value="1"/>
</dbReference>
<name>A0A8J3DQY3_9HYPH</name>
<dbReference type="GO" id="GO:0005524">
    <property type="term" value="F:ATP binding"/>
    <property type="evidence" value="ECO:0007669"/>
    <property type="project" value="UniProtKB-UniRule"/>
</dbReference>
<evidence type="ECO:0000313" key="18">
    <source>
        <dbReference type="Proteomes" id="UP000641137"/>
    </source>
</evidence>
<accession>A0A8J3DQY3</accession>
<evidence type="ECO:0000256" key="6">
    <source>
        <dbReference type="ARBA" id="ARBA00005159"/>
    </source>
</evidence>
<organism evidence="17 18">
    <name type="scientific">Limoniibacter endophyticus</name>
    <dbReference type="NCBI Taxonomy" id="1565040"/>
    <lineage>
        <taxon>Bacteria</taxon>
        <taxon>Pseudomonadati</taxon>
        <taxon>Pseudomonadota</taxon>
        <taxon>Alphaproteobacteria</taxon>
        <taxon>Hyphomicrobiales</taxon>
        <taxon>Bartonellaceae</taxon>
        <taxon>Limoniibacter</taxon>
    </lineage>
</organism>
<dbReference type="Gene3D" id="3.40.50.300">
    <property type="entry name" value="P-loop containing nucleotide triphosphate hydrolases"/>
    <property type="match status" value="1"/>
</dbReference>
<sequence length="170" mass="18856">MTGTLDFIIGGARSGKSAFAEKQVRHSPAPWVYIATAQAFDEEMQERIAHHRAGRAENDWRTVDAPFDLVTALETVTEGCPLLVDCLTLWLTNHMLAESDLEFEIMRLADCLANPRGPWVVVSNEVGYGIVPENPLARRFRDEAGRLNQRIAAVADRVFLVAAGLPLQLK</sequence>
<dbReference type="Proteomes" id="UP000641137">
    <property type="component" value="Unassembled WGS sequence"/>
</dbReference>
<evidence type="ECO:0000256" key="14">
    <source>
        <dbReference type="PIRNR" id="PIRNR006135"/>
    </source>
</evidence>
<evidence type="ECO:0000256" key="3">
    <source>
        <dbReference type="ARBA" id="ARBA00001522"/>
    </source>
</evidence>
<evidence type="ECO:0000256" key="16">
    <source>
        <dbReference type="PIRSR" id="PIRSR006135-2"/>
    </source>
</evidence>
<keyword evidence="12 14" id="KW-0067">ATP-binding</keyword>
<evidence type="ECO:0000313" key="17">
    <source>
        <dbReference type="EMBL" id="GHC78428.1"/>
    </source>
</evidence>
<comment type="catalytic activity">
    <reaction evidence="2 14">
        <text>adenosylcob(III)inamide phosphate + GTP + H(+) = adenosylcob(III)inamide-GDP + diphosphate</text>
        <dbReference type="Rhea" id="RHEA:22712"/>
        <dbReference type="ChEBI" id="CHEBI:15378"/>
        <dbReference type="ChEBI" id="CHEBI:33019"/>
        <dbReference type="ChEBI" id="CHEBI:37565"/>
        <dbReference type="ChEBI" id="CHEBI:58502"/>
        <dbReference type="ChEBI" id="CHEBI:60487"/>
        <dbReference type="EC" id="2.7.7.62"/>
    </reaction>
</comment>
<comment type="pathway">
    <text evidence="6 14">Cofactor biosynthesis; adenosylcobalamin biosynthesis; adenosylcobalamin from cob(II)yrinate a,c-diamide: step 5/7.</text>
</comment>
<dbReference type="GO" id="GO:0043752">
    <property type="term" value="F:adenosylcobinamide kinase activity"/>
    <property type="evidence" value="ECO:0007669"/>
    <property type="project" value="UniProtKB-EC"/>
</dbReference>
<protein>
    <recommendedName>
        <fullName evidence="14">Bifunctional adenosylcobalamin biosynthesis protein</fullName>
        <ecNumber evidence="14">2.7.1.156</ecNumber>
        <ecNumber evidence="14">2.7.7.62</ecNumber>
    </recommendedName>
</protein>
<dbReference type="EC" id="2.7.1.156" evidence="14"/>
<evidence type="ECO:0000256" key="5">
    <source>
        <dbReference type="ARBA" id="ARBA00004692"/>
    </source>
</evidence>
<comment type="caution">
    <text evidence="17">The sequence shown here is derived from an EMBL/GenBank/DDBJ whole genome shotgun (WGS) entry which is preliminary data.</text>
</comment>
<evidence type="ECO:0000256" key="12">
    <source>
        <dbReference type="ARBA" id="ARBA00022840"/>
    </source>
</evidence>
<gene>
    <name evidence="17" type="ORF">GCM10010136_30400</name>
</gene>
<reference evidence="17" key="2">
    <citation type="submission" date="2020-09" db="EMBL/GenBank/DDBJ databases">
        <authorList>
            <person name="Sun Q."/>
            <person name="Kim S."/>
        </authorList>
    </citation>
    <scope>NUCLEOTIDE SEQUENCE</scope>
    <source>
        <strain evidence="17">KCTC 42097</strain>
    </source>
</reference>
<dbReference type="EC" id="2.7.7.62" evidence="14"/>
<feature type="binding site" evidence="16">
    <location>
        <begin position="10"/>
        <end position="17"/>
    </location>
    <ligand>
        <name>GTP</name>
        <dbReference type="ChEBI" id="CHEBI:37565"/>
    </ligand>
</feature>
<dbReference type="GO" id="GO:0008820">
    <property type="term" value="F:cobinamide phosphate guanylyltransferase activity"/>
    <property type="evidence" value="ECO:0007669"/>
    <property type="project" value="UniProtKB-UniRule"/>
</dbReference>
<dbReference type="SUPFAM" id="SSF52540">
    <property type="entry name" value="P-loop containing nucleoside triphosphate hydrolases"/>
    <property type="match status" value="1"/>
</dbReference>
<feature type="active site" description="GMP-histidine intermediate" evidence="15">
    <location>
        <position position="51"/>
    </location>
</feature>
<comment type="pathway">
    <text evidence="5 14">Cofactor biosynthesis; adenosylcobalamin biosynthesis; adenosylcobalamin from cob(II)yrinate a,c-diamide: step 6/7.</text>
</comment>
<dbReference type="EMBL" id="BMZO01000010">
    <property type="protein sequence ID" value="GHC78428.1"/>
    <property type="molecule type" value="Genomic_DNA"/>
</dbReference>
<dbReference type="RefSeq" id="WP_189492010.1">
    <property type="nucleotide sequence ID" value="NZ_BMZO01000010.1"/>
</dbReference>